<accession>A0A2H0V897</accession>
<protein>
    <submittedName>
        <fullName evidence="1">Uncharacterized protein</fullName>
    </submittedName>
</protein>
<name>A0A2H0V897_9BACT</name>
<proteinExistence type="predicted"/>
<sequence length="197" mass="22757">MSKEKCEPGRFFRVTDDFWRDLLSRQMKFHQGVDGFDIAEIFSARDRRLVFMVPRLSSDIGAIDMKLVQSIVSSPSQCQDFDRIPFSVQILKTVGLVYFVQMTVDDLKVAVLIAVPYSKYSQEYDGYIGFIKLDKVKWSDVGKIEFDSDDHSMVYRDYVSGDMEICLMVKKEHKDTRISLSPSISMSTDGRRFIRVS</sequence>
<gene>
    <name evidence="1" type="ORF">COT97_00405</name>
</gene>
<dbReference type="Proteomes" id="UP000229901">
    <property type="component" value="Unassembled WGS sequence"/>
</dbReference>
<evidence type="ECO:0000313" key="1">
    <source>
        <dbReference type="EMBL" id="PIR94599.1"/>
    </source>
</evidence>
<reference evidence="2" key="1">
    <citation type="submission" date="2017-09" db="EMBL/GenBank/DDBJ databases">
        <title>Depth-based differentiation of microbial function through sediment-hosted aquifers and enrichment of novel symbionts in the deep terrestrial subsurface.</title>
        <authorList>
            <person name="Probst A.J."/>
            <person name="Ladd B."/>
            <person name="Jarett J.K."/>
            <person name="Geller-Mcgrath D.E."/>
            <person name="Sieber C.M.K."/>
            <person name="Emerson J.B."/>
            <person name="Anantharaman K."/>
            <person name="Thomas B.C."/>
            <person name="Malmstrom R."/>
            <person name="Stieglmeier M."/>
            <person name="Klingl A."/>
            <person name="Woyke T."/>
            <person name="Ryan C.M."/>
            <person name="Banfield J.F."/>
        </authorList>
    </citation>
    <scope>NUCLEOTIDE SEQUENCE [LARGE SCALE GENOMIC DNA]</scope>
</reference>
<comment type="caution">
    <text evidence="1">The sequence shown here is derived from an EMBL/GenBank/DDBJ whole genome shotgun (WGS) entry which is preliminary data.</text>
</comment>
<dbReference type="EMBL" id="PFAP01000002">
    <property type="protein sequence ID" value="PIR94599.1"/>
    <property type="molecule type" value="Genomic_DNA"/>
</dbReference>
<organism evidence="1 2">
    <name type="scientific">Candidatus Falkowbacteria bacterium CG10_big_fil_rev_8_21_14_0_10_39_11</name>
    <dbReference type="NCBI Taxonomy" id="1974565"/>
    <lineage>
        <taxon>Bacteria</taxon>
        <taxon>Candidatus Falkowiibacteriota</taxon>
    </lineage>
</organism>
<evidence type="ECO:0000313" key="2">
    <source>
        <dbReference type="Proteomes" id="UP000229901"/>
    </source>
</evidence>
<dbReference type="AlphaFoldDB" id="A0A2H0V897"/>